<keyword evidence="1" id="KW-0812">Transmembrane</keyword>
<organism evidence="3 4">
    <name type="scientific">Sinorhizobium alkalisoli</name>
    <dbReference type="NCBI Taxonomy" id="1752398"/>
    <lineage>
        <taxon>Bacteria</taxon>
        <taxon>Pseudomonadati</taxon>
        <taxon>Pseudomonadota</taxon>
        <taxon>Alphaproteobacteria</taxon>
        <taxon>Hyphomicrobiales</taxon>
        <taxon>Rhizobiaceae</taxon>
        <taxon>Sinorhizobium/Ensifer group</taxon>
        <taxon>Sinorhizobium</taxon>
    </lineage>
</organism>
<dbReference type="Proteomes" id="UP000094342">
    <property type="component" value="Unassembled WGS sequence"/>
</dbReference>
<evidence type="ECO:0000256" key="1">
    <source>
        <dbReference type="SAM" id="Phobius"/>
    </source>
</evidence>
<accession>A0A1E3VFQ4</accession>
<name>A0A1E3VFQ4_9HYPH</name>
<reference evidence="4" key="1">
    <citation type="submission" date="2016-05" db="EMBL/GenBank/DDBJ databases">
        <authorList>
            <person name="Li Y."/>
        </authorList>
    </citation>
    <scope>NUCLEOTIDE SEQUENCE [LARGE SCALE GENOMIC DNA]</scope>
    <source>
        <strain evidence="4">YIC4027</strain>
    </source>
</reference>
<dbReference type="EMBL" id="LYBW01000044">
    <property type="protein sequence ID" value="ODR92419.1"/>
    <property type="molecule type" value="Genomic_DNA"/>
</dbReference>
<feature type="domain" description="Putative Flp pilus-assembly TadG-like N-terminal" evidence="2">
    <location>
        <begin position="19"/>
        <end position="63"/>
    </location>
</feature>
<feature type="transmembrane region" description="Helical" evidence="1">
    <location>
        <begin position="21"/>
        <end position="47"/>
    </location>
</feature>
<keyword evidence="1" id="KW-0472">Membrane</keyword>
<proteinExistence type="predicted"/>
<dbReference type="STRING" id="1752398.A8M32_05125"/>
<dbReference type="OrthoDB" id="7210116at2"/>
<gene>
    <name evidence="3" type="ORF">A8M32_05125</name>
</gene>
<sequence length="445" mass="46599">MMAKRFRAQFGKLADSRDGNFAVLGAIAFVPIIGAAALALDFVGAYLEAEKIQNALDAAALGSVRAYGEGATEDAASKEGAKFFWSNYSLPQDVVAEALASPMDTPTEEALKVSFTRDVNEDTATAEYAVAYTPLFLERAPFQIRRQAVAARAAGAEACILALHYTAQRGFNVSGSAIVDLTGCAVVSNSNYSESIYVGGTSTLKAECLYAAGAIYGSLQDITLACDHAVEGSPRVPDPFASKAMPKTSAWVDLSGCGQDYISGGGGNGDCNGTGKTPKKTDGYVVTLKPGTYGTLDVKRSVNLEPGNYIIDGGRLELAAQSVVTGKGVTFFLMNGAELLIRGGATFDISPSLTGDWAGFSIVAEHGNTEPAVINGNSNSSLTGIVYLPDVAELQYSGNGLTSGECIRLIAQEITMIGNATFKMDCSAELADKQLNYPGTIRLVR</sequence>
<evidence type="ECO:0000313" key="4">
    <source>
        <dbReference type="Proteomes" id="UP000094342"/>
    </source>
</evidence>
<keyword evidence="4" id="KW-1185">Reference proteome</keyword>
<dbReference type="Pfam" id="PF13400">
    <property type="entry name" value="Tad"/>
    <property type="match status" value="1"/>
</dbReference>
<dbReference type="AlphaFoldDB" id="A0A1E3VFQ4"/>
<dbReference type="RefSeq" id="WP_069457335.1">
    <property type="nucleotide sequence ID" value="NZ_LYBW01000044.1"/>
</dbReference>
<comment type="caution">
    <text evidence="3">The sequence shown here is derived from an EMBL/GenBank/DDBJ whole genome shotgun (WGS) entry which is preliminary data.</text>
</comment>
<keyword evidence="1" id="KW-1133">Transmembrane helix</keyword>
<evidence type="ECO:0000259" key="2">
    <source>
        <dbReference type="Pfam" id="PF13400"/>
    </source>
</evidence>
<evidence type="ECO:0000313" key="3">
    <source>
        <dbReference type="EMBL" id="ODR92419.1"/>
    </source>
</evidence>
<dbReference type="InterPro" id="IPR028087">
    <property type="entry name" value="Tad_N"/>
</dbReference>
<protein>
    <recommendedName>
        <fullName evidence="2">Putative Flp pilus-assembly TadG-like N-terminal domain-containing protein</fullName>
    </recommendedName>
</protein>